<dbReference type="KEGG" id="nia:A8C56_02140"/>
<feature type="chain" id="PRO_5008390139" evidence="1">
    <location>
        <begin position="22"/>
        <end position="523"/>
    </location>
</feature>
<keyword evidence="1" id="KW-0732">Signal</keyword>
<protein>
    <submittedName>
        <fullName evidence="2">Uncharacterized protein</fullName>
    </submittedName>
</protein>
<keyword evidence="3" id="KW-1185">Reference proteome</keyword>
<dbReference type="RefSeq" id="WP_067761497.1">
    <property type="nucleotide sequence ID" value="NZ_CP015772.1"/>
</dbReference>
<name>A0A1A9IA79_9BACT</name>
<dbReference type="Proteomes" id="UP000077667">
    <property type="component" value="Chromosome"/>
</dbReference>
<accession>A0A1A9IA79</accession>
<organism evidence="2 3">
    <name type="scientific">Niabella ginsenosidivorans</name>
    <dbReference type="NCBI Taxonomy" id="1176587"/>
    <lineage>
        <taxon>Bacteria</taxon>
        <taxon>Pseudomonadati</taxon>
        <taxon>Bacteroidota</taxon>
        <taxon>Chitinophagia</taxon>
        <taxon>Chitinophagales</taxon>
        <taxon>Chitinophagaceae</taxon>
        <taxon>Niabella</taxon>
    </lineage>
</organism>
<evidence type="ECO:0000313" key="2">
    <source>
        <dbReference type="EMBL" id="ANH83650.1"/>
    </source>
</evidence>
<evidence type="ECO:0000256" key="1">
    <source>
        <dbReference type="SAM" id="SignalP"/>
    </source>
</evidence>
<reference evidence="2 3" key="1">
    <citation type="submission" date="2016-05" db="EMBL/GenBank/DDBJ databases">
        <title>Niabella ginsenosidivorans BS26 whole genome sequencing.</title>
        <authorList>
            <person name="Im W.T."/>
            <person name="Siddiqi M.Z."/>
        </authorList>
    </citation>
    <scope>NUCLEOTIDE SEQUENCE [LARGE SCALE GENOMIC DNA]</scope>
    <source>
        <strain evidence="2 3">BS26</strain>
    </source>
</reference>
<dbReference type="EMBL" id="CP015772">
    <property type="protein sequence ID" value="ANH83650.1"/>
    <property type="molecule type" value="Genomic_DNA"/>
</dbReference>
<dbReference type="AlphaFoldDB" id="A0A1A9IA79"/>
<dbReference type="STRING" id="1176587.A8C56_02140"/>
<proteinExistence type="predicted"/>
<dbReference type="OrthoDB" id="1490253at2"/>
<sequence>MKKLIFNLLLIGFSLINVATAQSIVYADVNKTDVPRMNFEIIGKLASNYLIYKEVKGSHRITVFNESMQQLETVPITLLPKKKDLLDVGFYTFSNFAYLLYQFQQGSIVYCNAVRIEPNGKILEEPVTLDTTRIAYKADRKIYTAAQSGDGSKIMIFKINKKDRTRHLFTTKLFDAQLNLLQESRYALPMNRSGDYLSGYSLANNGDFAFIKYNRLTSGDIEDATLIVKPAAVDEYQEYPLDINNLFLDDIKLKIDQANNRYLLTSFYSTKKRGNIAGLYNSAFSIDSRQQVFKTTTAFNDELKKKMSGRANSKRAFNDLFINSIIIHENGGFSVAAEALYTTGGAWDRWGYWGGPYGFYGGPYGFYGGFGWGWGWGGFWSPYYYYSPFFYRSYWWGGLGYGYDYVRYNAGNLAVFSFDREGNRTTENIIFKDQSESGTDGTISYQVLLNNDQMHFIMNHSGKIADLDDVVITEDGQMIENEPREARDRYVNFMPRYGKQVGPTTMIIPYSYKKNISFARVDF</sequence>
<feature type="signal peptide" evidence="1">
    <location>
        <begin position="1"/>
        <end position="21"/>
    </location>
</feature>
<gene>
    <name evidence="2" type="ORF">A8C56_02140</name>
</gene>
<evidence type="ECO:0000313" key="3">
    <source>
        <dbReference type="Proteomes" id="UP000077667"/>
    </source>
</evidence>